<dbReference type="AlphaFoldDB" id="A0A6H1PCJ9"/>
<dbReference type="CDD" id="cd08414">
    <property type="entry name" value="PBP2_LTTR_aromatics_like"/>
    <property type="match status" value="1"/>
</dbReference>
<gene>
    <name evidence="6" type="ORF">HFZ78_13150</name>
</gene>
<dbReference type="InterPro" id="IPR005119">
    <property type="entry name" value="LysR_subst-bd"/>
</dbReference>
<evidence type="ECO:0000256" key="2">
    <source>
        <dbReference type="ARBA" id="ARBA00023015"/>
    </source>
</evidence>
<feature type="domain" description="LysR substrate-binding" evidence="5">
    <location>
        <begin position="6"/>
        <end position="140"/>
    </location>
</feature>
<comment type="similarity">
    <text evidence="1">Belongs to the LysR transcriptional regulatory family.</text>
</comment>
<reference evidence="6 7" key="1">
    <citation type="submission" date="2020-04" db="EMBL/GenBank/DDBJ databases">
        <title>Genome-Wide Identification of 5-Methylcytosine Sites in Bacterial Genomes By High-Throughput Sequencing of MspJI Restriction Fragments.</title>
        <authorList>
            <person name="Wu V."/>
        </authorList>
    </citation>
    <scope>NUCLEOTIDE SEQUENCE [LARGE SCALE GENOMIC DNA]</scope>
    <source>
        <strain evidence="6 7">S2</strain>
    </source>
</reference>
<evidence type="ECO:0000313" key="6">
    <source>
        <dbReference type="EMBL" id="QIZ10931.1"/>
    </source>
</evidence>
<dbReference type="Pfam" id="PF03466">
    <property type="entry name" value="LysR_substrate"/>
    <property type="match status" value="1"/>
</dbReference>
<keyword evidence="3" id="KW-0238">DNA-binding</keyword>
<dbReference type="Proteomes" id="UP000501868">
    <property type="component" value="Chromosome"/>
</dbReference>
<protein>
    <submittedName>
        <fullName evidence="6">LysR family substrate-binding domain-containing protein</fullName>
    </submittedName>
</protein>
<dbReference type="GO" id="GO:0003677">
    <property type="term" value="F:DNA binding"/>
    <property type="evidence" value="ECO:0007669"/>
    <property type="project" value="UniProtKB-KW"/>
</dbReference>
<dbReference type="EMBL" id="CP051128">
    <property type="protein sequence ID" value="QIZ10931.1"/>
    <property type="molecule type" value="Genomic_DNA"/>
</dbReference>
<dbReference type="Gene3D" id="3.40.190.10">
    <property type="entry name" value="Periplasmic binding protein-like II"/>
    <property type="match status" value="2"/>
</dbReference>
<name>A0A6H1PCJ9_PRIMG</name>
<sequence length="149" mass="16805">MAKYCGLEYKTLWTQPHCIILHQDHPLADRTSINISELAHDSFVMLDREEAPPGYDLLLAACSNHGFSPNLVSTALRIEAVYIMVDAEIGITILPKYLQLYAPPTLRFINIEGDDLAIDVLASWKKINKNPSLSLFIEELEMLHSLINN</sequence>
<organism evidence="6 7">
    <name type="scientific">Priestia megaterium</name>
    <name type="common">Bacillus megaterium</name>
    <dbReference type="NCBI Taxonomy" id="1404"/>
    <lineage>
        <taxon>Bacteria</taxon>
        <taxon>Bacillati</taxon>
        <taxon>Bacillota</taxon>
        <taxon>Bacilli</taxon>
        <taxon>Bacillales</taxon>
        <taxon>Bacillaceae</taxon>
        <taxon>Priestia</taxon>
    </lineage>
</organism>
<keyword evidence="2" id="KW-0805">Transcription regulation</keyword>
<accession>A0A6H1PCJ9</accession>
<evidence type="ECO:0000259" key="5">
    <source>
        <dbReference type="Pfam" id="PF03466"/>
    </source>
</evidence>
<evidence type="ECO:0000256" key="1">
    <source>
        <dbReference type="ARBA" id="ARBA00009437"/>
    </source>
</evidence>
<evidence type="ECO:0000313" key="7">
    <source>
        <dbReference type="Proteomes" id="UP000501868"/>
    </source>
</evidence>
<evidence type="ECO:0000256" key="3">
    <source>
        <dbReference type="ARBA" id="ARBA00023125"/>
    </source>
</evidence>
<dbReference type="GO" id="GO:0032993">
    <property type="term" value="C:protein-DNA complex"/>
    <property type="evidence" value="ECO:0007669"/>
    <property type="project" value="TreeGrafter"/>
</dbReference>
<dbReference type="GO" id="GO:0003700">
    <property type="term" value="F:DNA-binding transcription factor activity"/>
    <property type="evidence" value="ECO:0007669"/>
    <property type="project" value="TreeGrafter"/>
</dbReference>
<dbReference type="SUPFAM" id="SSF53850">
    <property type="entry name" value="Periplasmic binding protein-like II"/>
    <property type="match status" value="1"/>
</dbReference>
<keyword evidence="4" id="KW-0804">Transcription</keyword>
<dbReference type="PANTHER" id="PTHR30346">
    <property type="entry name" value="TRANSCRIPTIONAL DUAL REGULATOR HCAR-RELATED"/>
    <property type="match status" value="1"/>
</dbReference>
<dbReference type="PANTHER" id="PTHR30346:SF0">
    <property type="entry name" value="HCA OPERON TRANSCRIPTIONAL ACTIVATOR HCAR"/>
    <property type="match status" value="1"/>
</dbReference>
<evidence type="ECO:0000256" key="4">
    <source>
        <dbReference type="ARBA" id="ARBA00023163"/>
    </source>
</evidence>
<reference evidence="6 7" key="2">
    <citation type="submission" date="2020-04" db="EMBL/GenBank/DDBJ databases">
        <authorList>
            <person name="Fomenkov A."/>
            <person name="Anton B.P."/>
            <person name="Roberts R.J."/>
        </authorList>
    </citation>
    <scope>NUCLEOTIDE SEQUENCE [LARGE SCALE GENOMIC DNA]</scope>
    <source>
        <strain evidence="6 7">S2</strain>
    </source>
</reference>
<proteinExistence type="inferred from homology"/>